<gene>
    <name evidence="3" type="primary">purU</name>
    <name evidence="6" type="ORF">AO063_23140</name>
</gene>
<name>A0A0W0HV95_PSEFL</name>
<dbReference type="InterPro" id="IPR002912">
    <property type="entry name" value="ACT_dom"/>
</dbReference>
<evidence type="ECO:0000256" key="3">
    <source>
        <dbReference type="HAMAP-Rule" id="MF_01927"/>
    </source>
</evidence>
<organism evidence="6 7">
    <name type="scientific">Pseudomonas fluorescens ICMP 11288</name>
    <dbReference type="NCBI Taxonomy" id="1198309"/>
    <lineage>
        <taxon>Bacteria</taxon>
        <taxon>Pseudomonadati</taxon>
        <taxon>Pseudomonadota</taxon>
        <taxon>Gammaproteobacteria</taxon>
        <taxon>Pseudomonadales</taxon>
        <taxon>Pseudomonadaceae</taxon>
        <taxon>Pseudomonas</taxon>
    </lineage>
</organism>
<dbReference type="InterPro" id="IPR002376">
    <property type="entry name" value="Formyl_transf_N"/>
</dbReference>
<dbReference type="GO" id="GO:0008864">
    <property type="term" value="F:formyltetrahydrofolate deformylase activity"/>
    <property type="evidence" value="ECO:0007669"/>
    <property type="project" value="UniProtKB-UniRule"/>
</dbReference>
<dbReference type="PROSITE" id="PS51671">
    <property type="entry name" value="ACT"/>
    <property type="match status" value="1"/>
</dbReference>
<dbReference type="SUPFAM" id="SSF53328">
    <property type="entry name" value="Formyltransferase"/>
    <property type="match status" value="1"/>
</dbReference>
<sequence>MSAKRTYTFAFDCPDRVGIITRTAGLFASHGGWVEEASQFSDEESNRFFSRMVVRAETLPFDIEVLKRKVEPLAQEMSMNWRLVDSDQRKRVVLMCSKGSHCMTDLLDRWKTGDLVCDIACVISNHEDLRSLVEWYGIPFEYVPVDKDNKAAGFAKTEQLIDEYRADCIVLARYMQILPQNLCEKYRHKVINIHHSFLPSFIGAKPYHQASRRGVKLIGATCHYVTEDLDEGPIIEQDVARVSHEQSVDDLVRLGKDVEKTVLARGLRNHLEDRVLVYGNKTIVF</sequence>
<evidence type="ECO:0000256" key="2">
    <source>
        <dbReference type="ARBA" id="ARBA00022801"/>
    </source>
</evidence>
<keyword evidence="3" id="KW-0658">Purine biosynthesis</keyword>
<dbReference type="InterPro" id="IPR045865">
    <property type="entry name" value="ACT-like_dom_sf"/>
</dbReference>
<dbReference type="InterPro" id="IPR004810">
    <property type="entry name" value="PurU"/>
</dbReference>
<dbReference type="Gene3D" id="3.30.70.260">
    <property type="match status" value="1"/>
</dbReference>
<feature type="domain" description="ACT" evidence="5">
    <location>
        <begin position="8"/>
        <end position="88"/>
    </location>
</feature>
<comment type="function">
    <text evidence="3">Catalyzes the hydrolysis of 10-formyltetrahydrofolate (formyl-FH4) to formate and tetrahydrofolate (FH4).</text>
</comment>
<dbReference type="InterPro" id="IPR036477">
    <property type="entry name" value="Formyl_transf_N_sf"/>
</dbReference>
<feature type="active site" evidence="3">
    <location>
        <position position="230"/>
    </location>
</feature>
<dbReference type="NCBIfam" id="NF004684">
    <property type="entry name" value="PRK06027.1"/>
    <property type="match status" value="1"/>
</dbReference>
<keyword evidence="1 3" id="KW-0554">One-carbon metabolism</keyword>
<proteinExistence type="inferred from homology"/>
<dbReference type="EMBL" id="LKEF01000019">
    <property type="protein sequence ID" value="KTB64917.1"/>
    <property type="molecule type" value="Genomic_DNA"/>
</dbReference>
<dbReference type="InterPro" id="IPR041729">
    <property type="entry name" value="Formyl-FH4-Hydrolase_C"/>
</dbReference>
<dbReference type="HAMAP" id="MF_01927">
    <property type="entry name" value="PurU"/>
    <property type="match status" value="1"/>
</dbReference>
<dbReference type="PIRSF" id="PIRSF036480">
    <property type="entry name" value="FormyFH4_hydr"/>
    <property type="match status" value="1"/>
</dbReference>
<dbReference type="NCBIfam" id="TIGR00655">
    <property type="entry name" value="PurU"/>
    <property type="match status" value="1"/>
</dbReference>
<dbReference type="RefSeq" id="WP_046035443.1">
    <property type="nucleotide sequence ID" value="NZ_LKEF01000019.1"/>
</dbReference>
<evidence type="ECO:0000256" key="1">
    <source>
        <dbReference type="ARBA" id="ARBA00022563"/>
    </source>
</evidence>
<reference evidence="6 7" key="1">
    <citation type="submission" date="2015-09" db="EMBL/GenBank/DDBJ databases">
        <title>Genome sequence of ICMP 11288.</title>
        <authorList>
            <person name="Visnovsky S."/>
            <person name="Lu A."/>
            <person name="Panda P."/>
            <person name="Pitman A."/>
        </authorList>
    </citation>
    <scope>NUCLEOTIDE SEQUENCE [LARGE SCALE GENOMIC DNA]</scope>
    <source>
        <strain evidence="6 7">ICMP 11288</strain>
    </source>
</reference>
<dbReference type="EC" id="3.5.1.10" evidence="3 4"/>
<dbReference type="Pfam" id="PF00551">
    <property type="entry name" value="Formyl_trans_N"/>
    <property type="match status" value="1"/>
</dbReference>
<dbReference type="Proteomes" id="UP000054197">
    <property type="component" value="Unassembled WGS sequence"/>
</dbReference>
<dbReference type="InterPro" id="IPR044074">
    <property type="entry name" value="PurU_ACT"/>
</dbReference>
<comment type="pathway">
    <text evidence="3">Purine metabolism; IMP biosynthesis via de novo pathway; formate from 10-formyl-5,6,7,8-tetrahydrofolate: step 1/1.</text>
</comment>
<keyword evidence="2 3" id="KW-0378">Hydrolase</keyword>
<dbReference type="GeneID" id="93465565"/>
<dbReference type="PRINTS" id="PR01575">
    <property type="entry name" value="FFH4HYDRLASE"/>
</dbReference>
<evidence type="ECO:0000256" key="4">
    <source>
        <dbReference type="NCBIfam" id="TIGR00655"/>
    </source>
</evidence>
<comment type="caution">
    <text evidence="6">The sequence shown here is derived from an EMBL/GenBank/DDBJ whole genome shotgun (WGS) entry which is preliminary data.</text>
</comment>
<evidence type="ECO:0000313" key="6">
    <source>
        <dbReference type="EMBL" id="KTB64917.1"/>
    </source>
</evidence>
<protein>
    <recommendedName>
        <fullName evidence="3 4">Formyltetrahydrofolate deformylase</fullName>
        <ecNumber evidence="3 4">3.5.1.10</ecNumber>
    </recommendedName>
    <alternativeName>
        <fullName evidence="3">Formyl-FH(4) hydrolase</fullName>
    </alternativeName>
</protein>
<evidence type="ECO:0000313" key="7">
    <source>
        <dbReference type="Proteomes" id="UP000054197"/>
    </source>
</evidence>
<dbReference type="UniPathway" id="UPA00074">
    <property type="reaction ID" value="UER00170"/>
</dbReference>
<dbReference type="GO" id="GO:0006189">
    <property type="term" value="P:'de novo' IMP biosynthetic process"/>
    <property type="evidence" value="ECO:0007669"/>
    <property type="project" value="UniProtKB-UniRule"/>
</dbReference>
<dbReference type="CDD" id="cd08648">
    <property type="entry name" value="FMT_core_Formyl-FH4-Hydrolase_C"/>
    <property type="match status" value="1"/>
</dbReference>
<dbReference type="CDD" id="cd04875">
    <property type="entry name" value="ACT_F4HF-DF"/>
    <property type="match status" value="1"/>
</dbReference>
<dbReference type="PANTHER" id="PTHR42706:SF1">
    <property type="entry name" value="FORMYLTETRAHYDROFOLATE DEFORMYLASE 2, MITOCHONDRIAL"/>
    <property type="match status" value="1"/>
</dbReference>
<comment type="similarity">
    <text evidence="3">Belongs to the PurU family.</text>
</comment>
<comment type="catalytic activity">
    <reaction evidence="3">
        <text>(6R)-10-formyltetrahydrofolate + H2O = (6S)-5,6,7,8-tetrahydrofolate + formate + H(+)</text>
        <dbReference type="Rhea" id="RHEA:19833"/>
        <dbReference type="ChEBI" id="CHEBI:15377"/>
        <dbReference type="ChEBI" id="CHEBI:15378"/>
        <dbReference type="ChEBI" id="CHEBI:15740"/>
        <dbReference type="ChEBI" id="CHEBI:57453"/>
        <dbReference type="ChEBI" id="CHEBI:195366"/>
        <dbReference type="EC" id="3.5.1.10"/>
    </reaction>
</comment>
<dbReference type="Gene3D" id="3.40.50.170">
    <property type="entry name" value="Formyl transferase, N-terminal domain"/>
    <property type="match status" value="1"/>
</dbReference>
<dbReference type="AlphaFoldDB" id="A0A0W0HV95"/>
<dbReference type="PANTHER" id="PTHR42706">
    <property type="entry name" value="FORMYLTETRAHYDROFOLATE DEFORMYLASE"/>
    <property type="match status" value="1"/>
</dbReference>
<accession>A0A0W0HV95</accession>
<evidence type="ECO:0000259" key="5">
    <source>
        <dbReference type="PROSITE" id="PS51671"/>
    </source>
</evidence>
<dbReference type="SUPFAM" id="SSF55021">
    <property type="entry name" value="ACT-like"/>
    <property type="match status" value="1"/>
</dbReference>
<dbReference type="GO" id="GO:0006730">
    <property type="term" value="P:one-carbon metabolic process"/>
    <property type="evidence" value="ECO:0007669"/>
    <property type="project" value="UniProtKB-KW"/>
</dbReference>